<dbReference type="GO" id="GO:0009007">
    <property type="term" value="F:site-specific DNA-methyltransferase (adenine-specific) activity"/>
    <property type="evidence" value="ECO:0007669"/>
    <property type="project" value="UniProtKB-EC"/>
</dbReference>
<dbReference type="PRINTS" id="PR00506">
    <property type="entry name" value="D21N6MTFRASE"/>
</dbReference>
<comment type="similarity">
    <text evidence="1">Belongs to the N(4)/N(6)-methyltransferase family.</text>
</comment>
<evidence type="ECO:0000259" key="7">
    <source>
        <dbReference type="Pfam" id="PF01555"/>
    </source>
</evidence>
<dbReference type="Pfam" id="PF01555">
    <property type="entry name" value="N6_N4_Mtase"/>
    <property type="match status" value="1"/>
</dbReference>
<dbReference type="GO" id="GO:0003677">
    <property type="term" value="F:DNA binding"/>
    <property type="evidence" value="ECO:0007669"/>
    <property type="project" value="InterPro"/>
</dbReference>
<evidence type="ECO:0000313" key="8">
    <source>
        <dbReference type="EMBL" id="NYT27214.1"/>
    </source>
</evidence>
<sequence>MIDKQTAKAEGIKIIDSRQTLTTEKQALIAQLKAILPNVINADNQLDIKALQDIVDSKHTTSNNQGYELTFAGKGIARAMADSPTDMELKTEIKQSKNFDDTENVLIRGDNLEVLKILQANYHKKIKMIYIDPPYNTKSENFIYKDNFKKSDENLINDFSLDEESVDFLHNVYGTRTHSGWLSFIYPRLKLARDLLTDDGVIFISIDDNEQANLKILCDEIFGEDNLISSLVWQTKQAARGVPTKTMLMDNHEYILSYAINKENLMFNGIERNKNDFKNPDKDCRGLWRSESMSATGKQNNTFSIKDPLTKLEYTKNWAFSKSTIQNMIDKDLIIFPKNNGGTPRQKKFLNSYRNDKKSFVSNLGWFSTENATKYLMNLFGDRKMFDFPKPIELLKFLVSQSVHKNDLILDFFAGSGTTADAVMQLNAEDGGNRKFVLVQLDEPIDKEKSAEAHKFCTDNNFAPVISSITIERLNRAGDKIKADFEQNPKGLFDDKKLPDIGYKVFSCTQKPQVAQLDSIFKVAHNRTHTLDILINMLVATCKTLDTKIECLIEDKLYKAGGEIYLLAGVDSNELEKYQDLKINLDGWADINLTQYLNLGVGTADNISVIY</sequence>
<dbReference type="InterPro" id="IPR002941">
    <property type="entry name" value="DNA_methylase_N4/N6"/>
</dbReference>
<protein>
    <recommendedName>
        <fullName evidence="2">site-specific DNA-methyltransferase (adenine-specific)</fullName>
        <ecNumber evidence="2">2.1.1.72</ecNumber>
    </recommendedName>
</protein>
<dbReference type="EMBL" id="JACCHT010000001">
    <property type="protein sequence ID" value="NYT27214.1"/>
    <property type="molecule type" value="Genomic_DNA"/>
</dbReference>
<dbReference type="SUPFAM" id="SSF53335">
    <property type="entry name" value="S-adenosyl-L-methionine-dependent methyltransferases"/>
    <property type="match status" value="1"/>
</dbReference>
<gene>
    <name evidence="8" type="ORF">H0A76_04525</name>
</gene>
<evidence type="ECO:0000256" key="5">
    <source>
        <dbReference type="ARBA" id="ARBA00022691"/>
    </source>
</evidence>
<dbReference type="InterPro" id="IPR002052">
    <property type="entry name" value="DNA_methylase_N6_adenine_CS"/>
</dbReference>
<evidence type="ECO:0000256" key="6">
    <source>
        <dbReference type="ARBA" id="ARBA00047942"/>
    </source>
</evidence>
<evidence type="ECO:0000256" key="3">
    <source>
        <dbReference type="ARBA" id="ARBA00022603"/>
    </source>
</evidence>
<dbReference type="PROSITE" id="PS00092">
    <property type="entry name" value="N6_MTASE"/>
    <property type="match status" value="1"/>
</dbReference>
<dbReference type="AlphaFoldDB" id="A0A853F061"/>
<evidence type="ECO:0000256" key="4">
    <source>
        <dbReference type="ARBA" id="ARBA00022679"/>
    </source>
</evidence>
<name>A0A853F061_9GAMM</name>
<keyword evidence="3 8" id="KW-0489">Methyltransferase</keyword>
<proteinExistence type="inferred from homology"/>
<dbReference type="PIRSF" id="PIRSF015855">
    <property type="entry name" value="TypeIII_Mtase_mKpnI"/>
    <property type="match status" value="1"/>
</dbReference>
<dbReference type="EC" id="2.1.1.72" evidence="2"/>
<organism evidence="8 9">
    <name type="scientific">Candidatus Thiodubiliella endoseptemdiera</name>
    <dbReference type="NCBI Taxonomy" id="2738886"/>
    <lineage>
        <taxon>Bacteria</taxon>
        <taxon>Pseudomonadati</taxon>
        <taxon>Pseudomonadota</taxon>
        <taxon>Gammaproteobacteria</taxon>
        <taxon>Candidatus Pseudothioglobaceae</taxon>
        <taxon>Candidatus Thiodubiliella</taxon>
    </lineage>
</organism>
<dbReference type="Gene3D" id="3.40.50.150">
    <property type="entry name" value="Vaccinia Virus protein VP39"/>
    <property type="match status" value="1"/>
</dbReference>
<evidence type="ECO:0000256" key="1">
    <source>
        <dbReference type="ARBA" id="ARBA00006594"/>
    </source>
</evidence>
<evidence type="ECO:0000256" key="2">
    <source>
        <dbReference type="ARBA" id="ARBA00011900"/>
    </source>
</evidence>
<comment type="catalytic activity">
    <reaction evidence="6">
        <text>a 2'-deoxyadenosine in DNA + S-adenosyl-L-methionine = an N(6)-methyl-2'-deoxyadenosine in DNA + S-adenosyl-L-homocysteine + H(+)</text>
        <dbReference type="Rhea" id="RHEA:15197"/>
        <dbReference type="Rhea" id="RHEA-COMP:12418"/>
        <dbReference type="Rhea" id="RHEA-COMP:12419"/>
        <dbReference type="ChEBI" id="CHEBI:15378"/>
        <dbReference type="ChEBI" id="CHEBI:57856"/>
        <dbReference type="ChEBI" id="CHEBI:59789"/>
        <dbReference type="ChEBI" id="CHEBI:90615"/>
        <dbReference type="ChEBI" id="CHEBI:90616"/>
        <dbReference type="EC" id="2.1.1.72"/>
    </reaction>
</comment>
<comment type="caution">
    <text evidence="8">The sequence shown here is derived from an EMBL/GenBank/DDBJ whole genome shotgun (WGS) entry which is preliminary data.</text>
</comment>
<feature type="domain" description="DNA methylase N-4/N-6" evidence="7">
    <location>
        <begin position="126"/>
        <end position="429"/>
    </location>
</feature>
<keyword evidence="5" id="KW-0949">S-adenosyl-L-methionine</keyword>
<keyword evidence="4 8" id="KW-0808">Transferase</keyword>
<dbReference type="InterPro" id="IPR002295">
    <property type="entry name" value="N4/N6-MTase_EcoPI_Mod-like"/>
</dbReference>
<dbReference type="InterPro" id="IPR029063">
    <property type="entry name" value="SAM-dependent_MTases_sf"/>
</dbReference>
<reference evidence="8 9" key="1">
    <citation type="submission" date="2020-05" db="EMBL/GenBank/DDBJ databases">
        <title>Horizontal transmission and recombination maintain forever young bacterial symbiont genomes.</title>
        <authorList>
            <person name="Russell S.L."/>
            <person name="Pepper-Tunick E."/>
            <person name="Svedberg J."/>
            <person name="Byrne A."/>
            <person name="Ruelas Castillo J."/>
            <person name="Vollmers C."/>
            <person name="Beinart R.A."/>
            <person name="Corbett-Detig R."/>
        </authorList>
    </citation>
    <scope>NUCLEOTIDE SEQUENCE [LARGE SCALE GENOMIC DNA]</scope>
    <source>
        <strain evidence="8">455</strain>
    </source>
</reference>
<accession>A0A853F061</accession>
<dbReference type="GO" id="GO:0008170">
    <property type="term" value="F:N-methyltransferase activity"/>
    <property type="evidence" value="ECO:0007669"/>
    <property type="project" value="InterPro"/>
</dbReference>
<dbReference type="Proteomes" id="UP000568751">
    <property type="component" value="Unassembled WGS sequence"/>
</dbReference>
<dbReference type="RefSeq" id="WP_369152679.1">
    <property type="nucleotide sequence ID" value="NZ_OZ156464.1"/>
</dbReference>
<dbReference type="GO" id="GO:0032259">
    <property type="term" value="P:methylation"/>
    <property type="evidence" value="ECO:0007669"/>
    <property type="project" value="UniProtKB-KW"/>
</dbReference>
<evidence type="ECO:0000313" key="9">
    <source>
        <dbReference type="Proteomes" id="UP000568751"/>
    </source>
</evidence>